<evidence type="ECO:0000313" key="3">
    <source>
        <dbReference type="Proteomes" id="UP001244341"/>
    </source>
</evidence>
<dbReference type="PROSITE" id="PS52001">
    <property type="entry name" value="AD"/>
    <property type="match status" value="1"/>
</dbReference>
<dbReference type="InterPro" id="IPR047574">
    <property type="entry name" value="AD"/>
</dbReference>
<dbReference type="Proteomes" id="UP001244341">
    <property type="component" value="Chromosome 13b"/>
</dbReference>
<dbReference type="SMART" id="SM00995">
    <property type="entry name" value="AD"/>
    <property type="match status" value="1"/>
</dbReference>
<protein>
    <recommendedName>
        <fullName evidence="1">AD domain-containing protein</fullName>
    </recommendedName>
</protein>
<proteinExistence type="predicted"/>
<name>A0ABY8UJA6_TETOB</name>
<dbReference type="InterPro" id="IPR019181">
    <property type="entry name" value="LSM12_ABD"/>
</dbReference>
<evidence type="ECO:0000259" key="1">
    <source>
        <dbReference type="PROSITE" id="PS52001"/>
    </source>
</evidence>
<feature type="domain" description="AD" evidence="1">
    <location>
        <begin position="81"/>
        <end position="176"/>
    </location>
</feature>
<accession>A0ABY8UJA6</accession>
<sequence length="178" mass="19821">MTDTADSHDWVVGCTIKVLTKHTKEEIQGTVFGYDPHTDTVMIKEQGTHGGVVNLRLYKAEQLQVLSAERAKGKQHDLQLPYVDKERARQREEKALQVAEADMAKVGVGVTKEAQSIFDALSKTMPCTWQGRSISVMDAVVVQPPYTTDDVTTNIEHKGAFERVKKVLQAERTRLGLA</sequence>
<evidence type="ECO:0000313" key="2">
    <source>
        <dbReference type="EMBL" id="WIA21327.1"/>
    </source>
</evidence>
<dbReference type="EMBL" id="CP126220">
    <property type="protein sequence ID" value="WIA21327.1"/>
    <property type="molecule type" value="Genomic_DNA"/>
</dbReference>
<keyword evidence="3" id="KW-1185">Reference proteome</keyword>
<dbReference type="PANTHER" id="PTHR13542">
    <property type="entry name" value="LSM12 HOMOLOG"/>
    <property type="match status" value="1"/>
</dbReference>
<gene>
    <name evidence="2" type="ORF">OEZ85_000554</name>
</gene>
<reference evidence="2 3" key="1">
    <citation type="submission" date="2023-05" db="EMBL/GenBank/DDBJ databases">
        <title>A 100% complete, gapless, phased diploid assembly of the Scenedesmus obliquus UTEX 3031 genome.</title>
        <authorList>
            <person name="Biondi T.C."/>
            <person name="Hanschen E.R."/>
            <person name="Kwon T."/>
            <person name="Eng W."/>
            <person name="Kruse C.P.S."/>
            <person name="Koehler S.I."/>
            <person name="Kunde Y."/>
            <person name="Gleasner C.D."/>
            <person name="You Mak K.T."/>
            <person name="Polle J."/>
            <person name="Hovde B.T."/>
            <person name="Starkenburg S.R."/>
        </authorList>
    </citation>
    <scope>NUCLEOTIDE SEQUENCE [LARGE SCALE GENOMIC DNA]</scope>
    <source>
        <strain evidence="2 3">DOE0152z</strain>
    </source>
</reference>
<dbReference type="InterPro" id="IPR039683">
    <property type="entry name" value="Lsm12-like"/>
</dbReference>
<dbReference type="Pfam" id="PF09793">
    <property type="entry name" value="AD"/>
    <property type="match status" value="1"/>
</dbReference>
<organism evidence="2 3">
    <name type="scientific">Tetradesmus obliquus</name>
    <name type="common">Green alga</name>
    <name type="synonym">Acutodesmus obliquus</name>
    <dbReference type="NCBI Taxonomy" id="3088"/>
    <lineage>
        <taxon>Eukaryota</taxon>
        <taxon>Viridiplantae</taxon>
        <taxon>Chlorophyta</taxon>
        <taxon>core chlorophytes</taxon>
        <taxon>Chlorophyceae</taxon>
        <taxon>CS clade</taxon>
        <taxon>Sphaeropleales</taxon>
        <taxon>Scenedesmaceae</taxon>
        <taxon>Tetradesmus</taxon>
    </lineage>
</organism>